<dbReference type="EMBL" id="JBHSGN010000093">
    <property type="protein sequence ID" value="MFC4675189.1"/>
    <property type="molecule type" value="Genomic_DNA"/>
</dbReference>
<proteinExistence type="predicted"/>
<sequence length="447" mass="49079">MLQITTTNKAIKIVKDGQLVAIKQKGKIWYNYTVNGVYLYLFADKNDFITETWANGVTLDGADITPGNVEEKFEDFFLTSGGGGSAAWGQITGTLSDQTDLNDTLTGIQEDTNGLTVIITGGTAGQVLTSAGDGASPSWQTPSVEMPNGSVNDTYQDTPVDRYYCVAKITSDPRPEGSFWYKDMFKFDFIIANQAADINGYSAIGNVSVYAGQWPNDAQVINKVVSVGTLESGNMYITQEEVSRGDGTKRVVYKIWMRKHIIQTHDSNMCFLQVSNILYYSGEGGMVDYLIEYFKPTAPDEFIGTLPSTTQAGAPVEEFTFKDSVNQDLEVPGGQQLEAINIQNDSLRLMVVSQDWLEGNSETKIGQISLVDYGGGEAIIWDYQNGWNPDFDFLYADTDKEYYVAWDTVTKTITFTPGDVVTNVSPDIGVLDGMLWVNGSPGESVEV</sequence>
<accession>A0ABV9KY54</accession>
<evidence type="ECO:0000313" key="1">
    <source>
        <dbReference type="EMBL" id="MFC4675189.1"/>
    </source>
</evidence>
<dbReference type="Proteomes" id="UP001596023">
    <property type="component" value="Unassembled WGS sequence"/>
</dbReference>
<keyword evidence="2" id="KW-1185">Reference proteome</keyword>
<name>A0ABV9KY54_9BACT</name>
<reference evidence="2" key="1">
    <citation type="journal article" date="2019" name="Int. J. Syst. Evol. Microbiol.">
        <title>The Global Catalogue of Microorganisms (GCM) 10K type strain sequencing project: providing services to taxonomists for standard genome sequencing and annotation.</title>
        <authorList>
            <consortium name="The Broad Institute Genomics Platform"/>
            <consortium name="The Broad Institute Genome Sequencing Center for Infectious Disease"/>
            <person name="Wu L."/>
            <person name="Ma J."/>
        </authorList>
    </citation>
    <scope>NUCLEOTIDE SEQUENCE [LARGE SCALE GENOMIC DNA]</scope>
    <source>
        <strain evidence="2">CCUG 66188</strain>
    </source>
</reference>
<protein>
    <submittedName>
        <fullName evidence="1">Uncharacterized protein</fullName>
    </submittedName>
</protein>
<organism evidence="1 2">
    <name type="scientific">Dysgonomonas termitidis</name>
    <dbReference type="NCBI Taxonomy" id="1516126"/>
    <lineage>
        <taxon>Bacteria</taxon>
        <taxon>Pseudomonadati</taxon>
        <taxon>Bacteroidota</taxon>
        <taxon>Bacteroidia</taxon>
        <taxon>Bacteroidales</taxon>
        <taxon>Dysgonomonadaceae</taxon>
        <taxon>Dysgonomonas</taxon>
    </lineage>
</organism>
<gene>
    <name evidence="1" type="ORF">ACFO6W_15925</name>
</gene>
<comment type="caution">
    <text evidence="1">The sequence shown here is derived from an EMBL/GenBank/DDBJ whole genome shotgun (WGS) entry which is preliminary data.</text>
</comment>
<dbReference type="RefSeq" id="WP_379998191.1">
    <property type="nucleotide sequence ID" value="NZ_JBHSGN010000093.1"/>
</dbReference>
<evidence type="ECO:0000313" key="2">
    <source>
        <dbReference type="Proteomes" id="UP001596023"/>
    </source>
</evidence>